<dbReference type="Gene3D" id="2.70.98.30">
    <property type="entry name" value="Golgi alpha-mannosidase II, domain 4"/>
    <property type="match status" value="1"/>
</dbReference>
<organism evidence="1 2">
    <name type="scientific">Sphagnum jensenii</name>
    <dbReference type="NCBI Taxonomy" id="128206"/>
    <lineage>
        <taxon>Eukaryota</taxon>
        <taxon>Viridiplantae</taxon>
        <taxon>Streptophyta</taxon>
        <taxon>Embryophyta</taxon>
        <taxon>Bryophyta</taxon>
        <taxon>Sphagnophytina</taxon>
        <taxon>Sphagnopsida</taxon>
        <taxon>Sphagnales</taxon>
        <taxon>Sphagnaceae</taxon>
        <taxon>Sphagnum</taxon>
    </lineage>
</organism>
<sequence>MLATPVLQLDLEIYLNDNTTDLSILVDRAVGGSSISDGELELCCTELLNETVCNNNGKCEGLTVQGIFYINIGPSEQSAQWCHVDGLKVLMPLQFAFSVLEDGNGDIILSPAMKPHYVLAIVTLQVTTESFLAG</sequence>
<dbReference type="SUPFAM" id="SSF74650">
    <property type="entry name" value="Galactose mutarotase-like"/>
    <property type="match status" value="1"/>
</dbReference>
<dbReference type="InterPro" id="IPR011013">
    <property type="entry name" value="Gal_mutarotase_sf_dom"/>
</dbReference>
<proteinExistence type="predicted"/>
<keyword evidence="2" id="KW-1185">Reference proteome</keyword>
<reference evidence="1" key="1">
    <citation type="submission" date="2024-02" db="EMBL/GenBank/DDBJ databases">
        <authorList>
            <consortium name="ELIXIR-Norway"/>
            <consortium name="Elixir Norway"/>
        </authorList>
    </citation>
    <scope>NUCLEOTIDE SEQUENCE</scope>
</reference>
<gene>
    <name evidence="1" type="ORF">CSSPJE1EN1_LOCUS6713</name>
</gene>
<dbReference type="Proteomes" id="UP001497444">
    <property type="component" value="Chromosome 13"/>
</dbReference>
<evidence type="ECO:0000313" key="1">
    <source>
        <dbReference type="EMBL" id="CAK9261235.1"/>
    </source>
</evidence>
<evidence type="ECO:0000313" key="2">
    <source>
        <dbReference type="Proteomes" id="UP001497444"/>
    </source>
</evidence>
<name>A0ABP0W6Q4_9BRYO</name>
<dbReference type="EMBL" id="OZ020108">
    <property type="protein sequence ID" value="CAK9261235.1"/>
    <property type="molecule type" value="Genomic_DNA"/>
</dbReference>
<protein>
    <submittedName>
        <fullName evidence="1">Uncharacterized protein</fullName>
    </submittedName>
</protein>
<accession>A0ABP0W6Q4</accession>